<sequence length="169" mass="18240">MKKLLLSIMIIGLGFACSDPEPDTYTGKVAEYELYKSSDFDFNGTLTVKELVGGKLELSIILDGANSDSNVSYPAHLHFGNYQLQDAPIAFVLNSVPANSLQSVTVLEQLSDGSRLSFEDFALFDGHVKIHLANDGPDYEVILVAGDIGLAAEQSVFDPSKMAVCGKDF</sequence>
<organism evidence="1 2">
    <name type="scientific">Algoriphagus marincola HL-49</name>
    <dbReference type="NCBI Taxonomy" id="1305737"/>
    <lineage>
        <taxon>Bacteria</taxon>
        <taxon>Pseudomonadati</taxon>
        <taxon>Bacteroidota</taxon>
        <taxon>Cytophagia</taxon>
        <taxon>Cytophagales</taxon>
        <taxon>Cyclobacteriaceae</taxon>
        <taxon>Algoriphagus</taxon>
    </lineage>
</organism>
<dbReference type="EMBL" id="LJXT01000103">
    <property type="protein sequence ID" value="KPQ13110.1"/>
    <property type="molecule type" value="Genomic_DNA"/>
</dbReference>
<dbReference type="Proteomes" id="UP000050421">
    <property type="component" value="Unassembled WGS sequence"/>
</dbReference>
<evidence type="ECO:0008006" key="3">
    <source>
        <dbReference type="Google" id="ProtNLM"/>
    </source>
</evidence>
<dbReference type="PROSITE" id="PS51257">
    <property type="entry name" value="PROKAR_LIPOPROTEIN"/>
    <property type="match status" value="1"/>
</dbReference>
<name>A0A0P8BTH7_9BACT</name>
<accession>A0A0P8BTH7</accession>
<dbReference type="AlphaFoldDB" id="A0A0P8BTH7"/>
<dbReference type="eggNOG" id="COG2032">
    <property type="taxonomic scope" value="Bacteria"/>
</dbReference>
<dbReference type="PATRIC" id="fig|1305737.6.peg.3512"/>
<gene>
    <name evidence="1" type="ORF">HLUCCX10_14000</name>
</gene>
<evidence type="ECO:0000313" key="1">
    <source>
        <dbReference type="EMBL" id="KPQ13110.1"/>
    </source>
</evidence>
<proteinExistence type="predicted"/>
<evidence type="ECO:0000313" key="2">
    <source>
        <dbReference type="Proteomes" id="UP000050421"/>
    </source>
</evidence>
<protein>
    <recommendedName>
        <fullName evidence="3">CHRD domain-containing protein</fullName>
    </recommendedName>
</protein>
<reference evidence="1 2" key="1">
    <citation type="submission" date="2015-09" db="EMBL/GenBank/DDBJ databases">
        <title>Identification and resolution of microdiversity through metagenomic sequencing of parallel consortia.</title>
        <authorList>
            <person name="Nelson W.C."/>
            <person name="Romine M.F."/>
            <person name="Lindemann S.R."/>
        </authorList>
    </citation>
    <scope>NUCLEOTIDE SEQUENCE [LARGE SCALE GENOMIC DNA]</scope>
    <source>
        <strain evidence="1">HL-49</strain>
    </source>
</reference>
<comment type="caution">
    <text evidence="1">The sequence shown here is derived from an EMBL/GenBank/DDBJ whole genome shotgun (WGS) entry which is preliminary data.</text>
</comment>
<dbReference type="STRING" id="1305737.GCA_000526355_01208"/>